<protein>
    <submittedName>
        <fullName evidence="1">Uncharacterized protein</fullName>
    </submittedName>
</protein>
<evidence type="ECO:0000313" key="2">
    <source>
        <dbReference type="Proteomes" id="UP000178529"/>
    </source>
</evidence>
<name>A0A1G2R861_9BACT</name>
<accession>A0A1G2R861</accession>
<dbReference type="Proteomes" id="UP000178529">
    <property type="component" value="Unassembled WGS sequence"/>
</dbReference>
<evidence type="ECO:0000313" key="1">
    <source>
        <dbReference type="EMBL" id="OHA69055.1"/>
    </source>
</evidence>
<sequence length="286" mass="31818">MVANKPTHRPTARFGAFLADIGIPGDDIGEIDDALQARFFQRKPGTNEPAERWDLNKVSISCPPARFQRHLDLCGFGLATIPQRWEYRYAIWPGALLVRAAARLTDLIQAWQSGVQWEHTIVFGGQRPLLEDKETPTQALVLLGQVPDIRDVSFETLNVRNELDMMVWLWNEAKMPADMRLSATLVSVPMKPPAIPGGQPVRPNTEDTIRAWLVRKEPVPGDVLLSSGAPYGMAQDEAFWKHLGPLGFTVETFGHAAPDNLTPEVVMREVAGTVHQIRLARGLIAH</sequence>
<gene>
    <name evidence="1" type="ORF">A3J68_01995</name>
</gene>
<dbReference type="EMBL" id="MHTY01000009">
    <property type="protein sequence ID" value="OHA69055.1"/>
    <property type="molecule type" value="Genomic_DNA"/>
</dbReference>
<dbReference type="AlphaFoldDB" id="A0A1G2R861"/>
<organism evidence="1 2">
    <name type="scientific">Candidatus Wildermuthbacteria bacterium RIFCSPHIGHO2_02_FULL_48_16</name>
    <dbReference type="NCBI Taxonomy" id="1802453"/>
    <lineage>
        <taxon>Bacteria</taxon>
        <taxon>Candidatus Wildermuthiibacteriota</taxon>
    </lineage>
</organism>
<comment type="caution">
    <text evidence="1">The sequence shown here is derived from an EMBL/GenBank/DDBJ whole genome shotgun (WGS) entry which is preliminary data.</text>
</comment>
<proteinExistence type="predicted"/>
<reference evidence="1 2" key="1">
    <citation type="journal article" date="2016" name="Nat. Commun.">
        <title>Thousands of microbial genomes shed light on interconnected biogeochemical processes in an aquifer system.</title>
        <authorList>
            <person name="Anantharaman K."/>
            <person name="Brown C.T."/>
            <person name="Hug L.A."/>
            <person name="Sharon I."/>
            <person name="Castelle C.J."/>
            <person name="Probst A.J."/>
            <person name="Thomas B.C."/>
            <person name="Singh A."/>
            <person name="Wilkins M.J."/>
            <person name="Karaoz U."/>
            <person name="Brodie E.L."/>
            <person name="Williams K.H."/>
            <person name="Hubbard S.S."/>
            <person name="Banfield J.F."/>
        </authorList>
    </citation>
    <scope>NUCLEOTIDE SEQUENCE [LARGE SCALE GENOMIC DNA]</scope>
</reference>